<feature type="non-terminal residue" evidence="10">
    <location>
        <position position="684"/>
    </location>
</feature>
<keyword evidence="4" id="KW-0378">Hydrolase</keyword>
<sequence length="684" mass="78441">GGLPRWSRREVCLLSGLVFAVGLCVILTCMLVLKYLAAEGDSYCLEGCREKKAFLRASRFLSANMDATIDPCQDFYSFACGGWLRRHGIPEDKLVYGTIGAIAEQNEAKLRALLSRPVRRRAPSSAERKVKEFFRSCLDRAEIDRLGPQPMLEVIGECGGWDAPPGRGDLNELLYKTQGVYSAAVLFSLTVSLDERNTSRYVIRIDQDGLTLPERTLYLGQDEESEKILAAYRVFMERLLTLLGAEHVEQKAQEILQLEQHLANITVSEYDDVRRDVSSMYHKVTLGELQRITPTLKWKRLLDRIFQDNFSEEEEVVLLAPDYMHKVSDLIRVTPSRILHNYMLWRIVVVLSEHLSTPFRDAIHELSKEMEGNEKQLEPGKICLSQANKHFGMALGALFVEEHFSSASKAKVQQLVEDIKYILDQRLDELDWMDEETRRAARAKLRYMMVMIGYPEFLLKPEAIDKEYEARGGPGPQGNFEVDEKTYFKNILNSIAFGIRLSVKKIRQEVDKSAWLLPPQALNAYYLPNKNQMGYGGTWSWGHHHPSWGHPALHALASALPRNRSLNYGGIGTIIGHELTHGYDDWARPGEYDRHGNLVHWWTERSYSKFLKKAECIVNLYDNFTVYNQRVNGKHTLGENIADMGGLKLAYYAYQKWVREHGPEHPLHHLKYTHDQLFFIAFAQ</sequence>
<keyword evidence="7" id="KW-1133">Transmembrane helix</keyword>
<keyword evidence="11" id="KW-1185">Reference proteome</keyword>
<dbReference type="PANTHER" id="PTHR11733">
    <property type="entry name" value="ZINC METALLOPROTEASE FAMILY M13 NEPRILYSIN-RELATED"/>
    <property type="match status" value="1"/>
</dbReference>
<dbReference type="Pfam" id="PF01431">
    <property type="entry name" value="Peptidase_M13"/>
    <property type="match status" value="1"/>
</dbReference>
<dbReference type="Gene3D" id="1.10.1380.10">
    <property type="entry name" value="Neutral endopeptidase , domain2"/>
    <property type="match status" value="1"/>
</dbReference>
<dbReference type="PANTHER" id="PTHR11733:SF195">
    <property type="entry name" value="ENDOTHELIN-CONVERTING ENZYME-LIKE 1"/>
    <property type="match status" value="1"/>
</dbReference>
<keyword evidence="7" id="KW-0812">Transmembrane</keyword>
<name>A0A7L1J604_SMUAF</name>
<keyword evidence="2" id="KW-0645">Protease</keyword>
<dbReference type="EMBL" id="VXBO01013003">
    <property type="protein sequence ID" value="NXN46253.1"/>
    <property type="molecule type" value="Genomic_DNA"/>
</dbReference>
<evidence type="ECO:0000256" key="2">
    <source>
        <dbReference type="ARBA" id="ARBA00022670"/>
    </source>
</evidence>
<dbReference type="InterPro" id="IPR000718">
    <property type="entry name" value="Peptidase_M13"/>
</dbReference>
<dbReference type="InterPro" id="IPR042089">
    <property type="entry name" value="Peptidase_M13_dom_2"/>
</dbReference>
<dbReference type="InterPro" id="IPR018497">
    <property type="entry name" value="Peptidase_M13_C"/>
</dbReference>
<dbReference type="PRINTS" id="PR00786">
    <property type="entry name" value="NEPRILYSIN"/>
</dbReference>
<dbReference type="InterPro" id="IPR024079">
    <property type="entry name" value="MetalloPept_cat_dom_sf"/>
</dbReference>
<dbReference type="PROSITE" id="PS51885">
    <property type="entry name" value="NEPRILYSIN"/>
    <property type="match status" value="1"/>
</dbReference>
<keyword evidence="3" id="KW-0479">Metal-binding</keyword>
<evidence type="ECO:0000256" key="6">
    <source>
        <dbReference type="ARBA" id="ARBA00023049"/>
    </source>
</evidence>
<comment type="cofactor">
    <cofactor evidence="1">
        <name>Zn(2+)</name>
        <dbReference type="ChEBI" id="CHEBI:29105"/>
    </cofactor>
</comment>
<accession>A0A7L1J604</accession>
<keyword evidence="7" id="KW-0472">Membrane</keyword>
<dbReference type="InterPro" id="IPR008753">
    <property type="entry name" value="Peptidase_M13_N"/>
</dbReference>
<comment type="caution">
    <text evidence="10">The sequence shown here is derived from an EMBL/GenBank/DDBJ whole genome shotgun (WGS) entry which is preliminary data.</text>
</comment>
<evidence type="ECO:0000313" key="10">
    <source>
        <dbReference type="EMBL" id="NXN46253.1"/>
    </source>
</evidence>
<dbReference type="GO" id="GO:0016485">
    <property type="term" value="P:protein processing"/>
    <property type="evidence" value="ECO:0007669"/>
    <property type="project" value="TreeGrafter"/>
</dbReference>
<evidence type="ECO:0000313" key="11">
    <source>
        <dbReference type="Proteomes" id="UP000525158"/>
    </source>
</evidence>
<organism evidence="10 11">
    <name type="scientific">Smutsornis africanus</name>
    <name type="common">Double-banded courser</name>
    <name type="synonym">Rhinoptilus africanus</name>
    <dbReference type="NCBI Taxonomy" id="240209"/>
    <lineage>
        <taxon>Eukaryota</taxon>
        <taxon>Metazoa</taxon>
        <taxon>Chordata</taxon>
        <taxon>Craniata</taxon>
        <taxon>Vertebrata</taxon>
        <taxon>Euteleostomi</taxon>
        <taxon>Archelosauria</taxon>
        <taxon>Archosauria</taxon>
        <taxon>Dinosauria</taxon>
        <taxon>Saurischia</taxon>
        <taxon>Theropoda</taxon>
        <taxon>Coelurosauria</taxon>
        <taxon>Aves</taxon>
        <taxon>Neognathae</taxon>
        <taxon>Neoaves</taxon>
        <taxon>Charadriiformes</taxon>
        <taxon>Glareolidae</taxon>
        <taxon>Rhinoptilus</taxon>
    </lineage>
</organism>
<protein>
    <submittedName>
        <fullName evidence="10">ECEL1 protein</fullName>
    </submittedName>
</protein>
<evidence type="ECO:0000256" key="7">
    <source>
        <dbReference type="SAM" id="Phobius"/>
    </source>
</evidence>
<dbReference type="GO" id="GO:0046872">
    <property type="term" value="F:metal ion binding"/>
    <property type="evidence" value="ECO:0007669"/>
    <property type="project" value="UniProtKB-KW"/>
</dbReference>
<evidence type="ECO:0000256" key="1">
    <source>
        <dbReference type="ARBA" id="ARBA00001947"/>
    </source>
</evidence>
<dbReference type="Proteomes" id="UP000525158">
    <property type="component" value="Unassembled WGS sequence"/>
</dbReference>
<dbReference type="CDD" id="cd08662">
    <property type="entry name" value="M13"/>
    <property type="match status" value="1"/>
</dbReference>
<dbReference type="GO" id="GO:0005886">
    <property type="term" value="C:plasma membrane"/>
    <property type="evidence" value="ECO:0007669"/>
    <property type="project" value="TreeGrafter"/>
</dbReference>
<evidence type="ECO:0000256" key="3">
    <source>
        <dbReference type="ARBA" id="ARBA00022723"/>
    </source>
</evidence>
<feature type="transmembrane region" description="Helical" evidence="7">
    <location>
        <begin position="12"/>
        <end position="36"/>
    </location>
</feature>
<proteinExistence type="predicted"/>
<keyword evidence="6" id="KW-0482">Metalloprotease</keyword>
<evidence type="ECO:0000256" key="5">
    <source>
        <dbReference type="ARBA" id="ARBA00022833"/>
    </source>
</evidence>
<dbReference type="Gene3D" id="3.40.390.10">
    <property type="entry name" value="Collagenase (Catalytic Domain)"/>
    <property type="match status" value="1"/>
</dbReference>
<dbReference type="AlphaFoldDB" id="A0A7L1J604"/>
<gene>
    <name evidence="10" type="primary">Ecel1</name>
    <name evidence="10" type="ORF">RHIAFR_R13023</name>
</gene>
<evidence type="ECO:0000259" key="8">
    <source>
        <dbReference type="Pfam" id="PF01431"/>
    </source>
</evidence>
<dbReference type="SUPFAM" id="SSF55486">
    <property type="entry name" value="Metalloproteases ('zincins'), catalytic domain"/>
    <property type="match status" value="1"/>
</dbReference>
<evidence type="ECO:0000259" key="9">
    <source>
        <dbReference type="Pfam" id="PF05649"/>
    </source>
</evidence>
<reference evidence="10 11" key="1">
    <citation type="submission" date="2019-09" db="EMBL/GenBank/DDBJ databases">
        <title>Bird 10,000 Genomes (B10K) Project - Family phase.</title>
        <authorList>
            <person name="Zhang G."/>
        </authorList>
    </citation>
    <scope>NUCLEOTIDE SEQUENCE [LARGE SCALE GENOMIC DNA]</scope>
    <source>
        <strain evidence="10">B10K-DU-002-36</strain>
        <tissue evidence="10">Muscle</tissue>
    </source>
</reference>
<feature type="domain" description="Peptidase M13 N-terminal" evidence="9">
    <location>
        <begin position="71"/>
        <end position="455"/>
    </location>
</feature>
<keyword evidence="5" id="KW-0862">Zinc</keyword>
<dbReference type="Pfam" id="PF05649">
    <property type="entry name" value="Peptidase_M13_N"/>
    <property type="match status" value="1"/>
</dbReference>
<feature type="domain" description="Peptidase M13 C-terminal" evidence="8">
    <location>
        <begin position="563"/>
        <end position="684"/>
    </location>
</feature>
<evidence type="ECO:0000256" key="4">
    <source>
        <dbReference type="ARBA" id="ARBA00022801"/>
    </source>
</evidence>
<dbReference type="GO" id="GO:0004222">
    <property type="term" value="F:metalloendopeptidase activity"/>
    <property type="evidence" value="ECO:0007669"/>
    <property type="project" value="InterPro"/>
</dbReference>
<feature type="non-terminal residue" evidence="10">
    <location>
        <position position="1"/>
    </location>
</feature>